<accession>A0A7W8GEH9</accession>
<evidence type="ECO:0008006" key="3">
    <source>
        <dbReference type="Google" id="ProtNLM"/>
    </source>
</evidence>
<dbReference type="Proteomes" id="UP000525389">
    <property type="component" value="Unassembled WGS sequence"/>
</dbReference>
<keyword evidence="2" id="KW-1185">Reference proteome</keyword>
<comment type="caution">
    <text evidence="1">The sequence shown here is derived from an EMBL/GenBank/DDBJ whole genome shotgun (WGS) entry which is preliminary data.</text>
</comment>
<dbReference type="EMBL" id="JACHFN010000005">
    <property type="protein sequence ID" value="MBB5234147.1"/>
    <property type="molecule type" value="Genomic_DNA"/>
</dbReference>
<dbReference type="Pfam" id="PF13289">
    <property type="entry name" value="SIR2_2"/>
    <property type="match status" value="1"/>
</dbReference>
<sequence>MPDFPLLDRYFPETLLQDLVDNRWLPIVGAGLSRNAVTPDGQAIPDWAGLGREMGRHLGEQACDNALENISAFAHRFSRVVLVERLREMIRVNDARPGEAHRSFCTLGFDVVVTTNFDFLLEQQYAQLQRPHHPILDEYQLAIGVSRGVTNILKLHGDVNHPAHLVATEDDYEKFVVQRPLMATYLANLLISRTAVLVGYSLDDPDFRLIWRVVTERLGTLRRPAYALIVRASPTEVARYARRGVTVINIDEAGAYGDLLAQVFDELHRYLLEKLAQRSTYRTDDSAGQLRLPENTANNICFFEFPNSHQWFYRDYVFPLVAQEGLVPLTADDVVAPGDQIIAKLEMLVRRAQIVIVDISTSWGEAAVKLTWGQEGVKVILVTTHSASRSPFPDLPMVMVDLDKEESVQASAQALVRAIQRVQPRLNEDMRAEFERLYANAEYASALVLGVGLIESLLRRLLHGADNASSQNVRLRALMDEALRREVWGEDEIAEYERARYVRNRYVHGDHQGVAAVEYRTAAAGVRRLLELLQRREHPLA</sequence>
<dbReference type="AlphaFoldDB" id="A0A7W8GEH9"/>
<protein>
    <recommendedName>
        <fullName evidence="3">SIR2-like domain-containing protein</fullName>
    </recommendedName>
</protein>
<dbReference type="InterPro" id="IPR029035">
    <property type="entry name" value="DHS-like_NAD/FAD-binding_dom"/>
</dbReference>
<name>A0A7W8GEH9_9DEIO</name>
<organism evidence="1 2">
    <name type="scientific">Deinococcus budaensis</name>
    <dbReference type="NCBI Taxonomy" id="1665626"/>
    <lineage>
        <taxon>Bacteria</taxon>
        <taxon>Thermotogati</taxon>
        <taxon>Deinococcota</taxon>
        <taxon>Deinococci</taxon>
        <taxon>Deinococcales</taxon>
        <taxon>Deinococcaceae</taxon>
        <taxon>Deinococcus</taxon>
    </lineage>
</organism>
<dbReference type="RefSeq" id="WP_184027625.1">
    <property type="nucleotide sequence ID" value="NZ_JACHFN010000005.1"/>
</dbReference>
<dbReference type="SUPFAM" id="SSF52467">
    <property type="entry name" value="DHS-like NAD/FAD-binding domain"/>
    <property type="match status" value="1"/>
</dbReference>
<gene>
    <name evidence="1" type="ORF">HNQ09_001585</name>
</gene>
<proteinExistence type="predicted"/>
<evidence type="ECO:0000313" key="1">
    <source>
        <dbReference type="EMBL" id="MBB5234147.1"/>
    </source>
</evidence>
<evidence type="ECO:0000313" key="2">
    <source>
        <dbReference type="Proteomes" id="UP000525389"/>
    </source>
</evidence>
<reference evidence="1 2" key="1">
    <citation type="submission" date="2020-08" db="EMBL/GenBank/DDBJ databases">
        <title>Genomic Encyclopedia of Type Strains, Phase IV (KMG-IV): sequencing the most valuable type-strain genomes for metagenomic binning, comparative biology and taxonomic classification.</title>
        <authorList>
            <person name="Goeker M."/>
        </authorList>
    </citation>
    <scope>NUCLEOTIDE SEQUENCE [LARGE SCALE GENOMIC DNA]</scope>
    <source>
        <strain evidence="1 2">DSM 101791</strain>
    </source>
</reference>